<accession>A0A1F5EIR3</accession>
<reference evidence="1 2" key="1">
    <citation type="journal article" date="2016" name="Nat. Commun.">
        <title>Thousands of microbial genomes shed light on interconnected biogeochemical processes in an aquifer system.</title>
        <authorList>
            <person name="Anantharaman K."/>
            <person name="Brown C.T."/>
            <person name="Hug L.A."/>
            <person name="Sharon I."/>
            <person name="Castelle C.J."/>
            <person name="Probst A.J."/>
            <person name="Thomas B.C."/>
            <person name="Singh A."/>
            <person name="Wilkins M.J."/>
            <person name="Karaoz U."/>
            <person name="Brodie E.L."/>
            <person name="Williams K.H."/>
            <person name="Hubbard S.S."/>
            <person name="Banfield J.F."/>
        </authorList>
    </citation>
    <scope>NUCLEOTIDE SEQUENCE [LARGE SCALE GENOMIC DNA]</scope>
</reference>
<gene>
    <name evidence="1" type="ORF">A2442_00640</name>
</gene>
<dbReference type="EMBL" id="MFAE01000006">
    <property type="protein sequence ID" value="OGD67265.1"/>
    <property type="molecule type" value="Genomic_DNA"/>
</dbReference>
<dbReference type="STRING" id="1797582.A2442_00640"/>
<dbReference type="Proteomes" id="UP000179003">
    <property type="component" value="Unassembled WGS sequence"/>
</dbReference>
<dbReference type="InterPro" id="IPR011009">
    <property type="entry name" value="Kinase-like_dom_sf"/>
</dbReference>
<dbReference type="SUPFAM" id="SSF56112">
    <property type="entry name" value="Protein kinase-like (PK-like)"/>
    <property type="match status" value="1"/>
</dbReference>
<dbReference type="AlphaFoldDB" id="A0A1F5EIR3"/>
<proteinExistence type="predicted"/>
<sequence>MQKTKQNNFENELEQITPIINQLGFSLDTFQPHISGEKKLMRAVTTASGQKLILIGHQEKGNKKVIIKITKDKKGVHEIEKERICRDALKNIIFAYKIFFSPKEILFTKIEGYTISIQEYINQESTFLERPIEKQFSLALKVFKAQEGAHATTYRHKKIISKTFGYVDSDWYIKSYQEFKNNIGEASPENKKLQETLQDGEMSLIKNKEIIEQYCGFLTHTDFVPHNFRVVNNDIYLLDHSSIRFGNKYEGWARFLNFMTLHNRPLEEALLFYIKNNRTKEEQISLKLMRIYRLGEIIWYYTNLLQKTSGDLQTLTNERIKFWGAVLESILKDQTISEEAVNKYKELRDSLRSDEEKQRQKNLH</sequence>
<evidence type="ECO:0008006" key="3">
    <source>
        <dbReference type="Google" id="ProtNLM"/>
    </source>
</evidence>
<name>A0A1F5EIR3_9BACT</name>
<organism evidence="1 2">
    <name type="scientific">Candidatus Campbellbacteria bacterium RIFOXYC2_FULL_35_25</name>
    <dbReference type="NCBI Taxonomy" id="1797582"/>
    <lineage>
        <taxon>Bacteria</taxon>
        <taxon>Candidatus Campbelliibacteriota</taxon>
    </lineage>
</organism>
<protein>
    <recommendedName>
        <fullName evidence="3">Aminoglycoside phosphotransferase domain-containing protein</fullName>
    </recommendedName>
</protein>
<evidence type="ECO:0000313" key="2">
    <source>
        <dbReference type="Proteomes" id="UP000179003"/>
    </source>
</evidence>
<evidence type="ECO:0000313" key="1">
    <source>
        <dbReference type="EMBL" id="OGD67265.1"/>
    </source>
</evidence>
<comment type="caution">
    <text evidence="1">The sequence shown here is derived from an EMBL/GenBank/DDBJ whole genome shotgun (WGS) entry which is preliminary data.</text>
</comment>